<dbReference type="GO" id="GO:0000976">
    <property type="term" value="F:transcription cis-regulatory region binding"/>
    <property type="evidence" value="ECO:0007669"/>
    <property type="project" value="TreeGrafter"/>
</dbReference>
<dbReference type="Gene3D" id="1.10.10.10">
    <property type="entry name" value="Winged helix-like DNA-binding domain superfamily/Winged helix DNA-binding domain"/>
    <property type="match status" value="1"/>
</dbReference>
<feature type="domain" description="HTH lysR-type" evidence="5">
    <location>
        <begin position="1"/>
        <end position="58"/>
    </location>
</feature>
<dbReference type="InterPro" id="IPR005119">
    <property type="entry name" value="LysR_subst-bd"/>
</dbReference>
<gene>
    <name evidence="6" type="ORF">MHA01_23750</name>
</gene>
<sequence length="310" mass="35478">MNFEYIKTFYTLANCKNFSETAKALYLSQPSITSQIKSLEQYLGIKLFTRTHHSVDLTLAGEILYPYAENIINMTTKAENELSELSDTLLGKLLIASSLTIGESVLPSYLNTFKTHYPNVKLETVITNSKHVIEMIQRNEIEIGLIEAEFDDPSFITHSFMEDELVLFGNKKDCELLNKPIDLKEIRRLPLILREQGSGTRSVAEKYLKHHQVDPKKLNIILELDSTESIKSAVEAHLGFSILSKSAIRKELSFGLFENILIKNSKFTRTFKIVYKKNKELSLISQKFLELILSFSDEKRLQDENTNNTT</sequence>
<dbReference type="InterPro" id="IPR000847">
    <property type="entry name" value="LysR_HTH_N"/>
</dbReference>
<dbReference type="AlphaFoldDB" id="A0A510Y7V8"/>
<dbReference type="FunFam" id="1.10.10.10:FF:000001">
    <property type="entry name" value="LysR family transcriptional regulator"/>
    <property type="match status" value="1"/>
</dbReference>
<dbReference type="PANTHER" id="PTHR30126:SF64">
    <property type="entry name" value="HTH-TYPE TRANSCRIPTIONAL REGULATOR CITR"/>
    <property type="match status" value="1"/>
</dbReference>
<comment type="similarity">
    <text evidence="1">Belongs to the LysR transcriptional regulatory family.</text>
</comment>
<keyword evidence="4" id="KW-0804">Transcription</keyword>
<dbReference type="Pfam" id="PF03466">
    <property type="entry name" value="LysR_substrate"/>
    <property type="match status" value="1"/>
</dbReference>
<dbReference type="OrthoDB" id="9785745at2"/>
<evidence type="ECO:0000256" key="4">
    <source>
        <dbReference type="ARBA" id="ARBA00023163"/>
    </source>
</evidence>
<evidence type="ECO:0000256" key="1">
    <source>
        <dbReference type="ARBA" id="ARBA00009437"/>
    </source>
</evidence>
<evidence type="ECO:0000259" key="5">
    <source>
        <dbReference type="PROSITE" id="PS50931"/>
    </source>
</evidence>
<keyword evidence="2" id="KW-0805">Transcription regulation</keyword>
<reference evidence="6 7" key="1">
    <citation type="submission" date="2019-07" db="EMBL/GenBank/DDBJ databases">
        <title>Whole genome shotgun sequence of Marinococcus halophilus NBRC 102359.</title>
        <authorList>
            <person name="Hosoyama A."/>
            <person name="Uohara A."/>
            <person name="Ohji S."/>
            <person name="Ichikawa N."/>
        </authorList>
    </citation>
    <scope>NUCLEOTIDE SEQUENCE [LARGE SCALE GENOMIC DNA]</scope>
    <source>
        <strain evidence="6 7">NBRC 102359</strain>
    </source>
</reference>
<dbReference type="GO" id="GO:0003700">
    <property type="term" value="F:DNA-binding transcription factor activity"/>
    <property type="evidence" value="ECO:0007669"/>
    <property type="project" value="InterPro"/>
</dbReference>
<proteinExistence type="inferred from homology"/>
<dbReference type="RefSeq" id="WP_094908660.1">
    <property type="nucleotide sequence ID" value="NZ_BJUN01000014.1"/>
</dbReference>
<dbReference type="SUPFAM" id="SSF46785">
    <property type="entry name" value="Winged helix' DNA-binding domain"/>
    <property type="match status" value="1"/>
</dbReference>
<dbReference type="NCBIfam" id="NF040786">
    <property type="entry name" value="LysR_Sec_metab"/>
    <property type="match status" value="1"/>
</dbReference>
<evidence type="ECO:0000256" key="3">
    <source>
        <dbReference type="ARBA" id="ARBA00023125"/>
    </source>
</evidence>
<dbReference type="CDD" id="cd08420">
    <property type="entry name" value="PBP2_CysL_like"/>
    <property type="match status" value="1"/>
</dbReference>
<keyword evidence="3" id="KW-0238">DNA-binding</keyword>
<dbReference type="InterPro" id="IPR047788">
    <property type="entry name" value="LysR-like_Sec_metab"/>
</dbReference>
<dbReference type="InterPro" id="IPR036388">
    <property type="entry name" value="WH-like_DNA-bd_sf"/>
</dbReference>
<evidence type="ECO:0000313" key="6">
    <source>
        <dbReference type="EMBL" id="GEK59470.1"/>
    </source>
</evidence>
<dbReference type="Proteomes" id="UP000321051">
    <property type="component" value="Unassembled WGS sequence"/>
</dbReference>
<organism evidence="6 7">
    <name type="scientific">Marinococcus halophilus</name>
    <dbReference type="NCBI Taxonomy" id="1371"/>
    <lineage>
        <taxon>Bacteria</taxon>
        <taxon>Bacillati</taxon>
        <taxon>Bacillota</taxon>
        <taxon>Bacilli</taxon>
        <taxon>Bacillales</taxon>
        <taxon>Bacillaceae</taxon>
        <taxon>Marinococcus</taxon>
    </lineage>
</organism>
<accession>A0A510Y7V8</accession>
<dbReference type="Pfam" id="PF00126">
    <property type="entry name" value="HTH_1"/>
    <property type="match status" value="1"/>
</dbReference>
<dbReference type="SUPFAM" id="SSF53850">
    <property type="entry name" value="Periplasmic binding protein-like II"/>
    <property type="match status" value="1"/>
</dbReference>
<dbReference type="EMBL" id="BJUN01000014">
    <property type="protein sequence ID" value="GEK59470.1"/>
    <property type="molecule type" value="Genomic_DNA"/>
</dbReference>
<dbReference type="PRINTS" id="PR00039">
    <property type="entry name" value="HTHLYSR"/>
</dbReference>
<keyword evidence="7" id="KW-1185">Reference proteome</keyword>
<name>A0A510Y7V8_MARHA</name>
<dbReference type="PROSITE" id="PS50931">
    <property type="entry name" value="HTH_LYSR"/>
    <property type="match status" value="1"/>
</dbReference>
<dbReference type="InterPro" id="IPR036390">
    <property type="entry name" value="WH_DNA-bd_sf"/>
</dbReference>
<comment type="caution">
    <text evidence="6">The sequence shown here is derived from an EMBL/GenBank/DDBJ whole genome shotgun (WGS) entry which is preliminary data.</text>
</comment>
<protein>
    <submittedName>
        <fullName evidence="6">LysR family transcriptional regulator</fullName>
    </submittedName>
</protein>
<dbReference type="PANTHER" id="PTHR30126">
    <property type="entry name" value="HTH-TYPE TRANSCRIPTIONAL REGULATOR"/>
    <property type="match status" value="1"/>
</dbReference>
<dbReference type="STRING" id="1371.GCA_900166605_01109"/>
<evidence type="ECO:0000313" key="7">
    <source>
        <dbReference type="Proteomes" id="UP000321051"/>
    </source>
</evidence>
<dbReference type="Gene3D" id="3.40.190.290">
    <property type="match status" value="1"/>
</dbReference>
<evidence type="ECO:0000256" key="2">
    <source>
        <dbReference type="ARBA" id="ARBA00023015"/>
    </source>
</evidence>